<proteinExistence type="predicted"/>
<feature type="compositionally biased region" description="Polar residues" evidence="1">
    <location>
        <begin position="1"/>
        <end position="14"/>
    </location>
</feature>
<dbReference type="STRING" id="890420.SAMN05216226_11834"/>
<gene>
    <name evidence="2" type="ORF">SAMN05216226_11834</name>
</gene>
<dbReference type="EMBL" id="FNFC01000018">
    <property type="protein sequence ID" value="SDK10502.1"/>
    <property type="molecule type" value="Genomic_DNA"/>
</dbReference>
<protein>
    <recommendedName>
        <fullName evidence="4">HEAT repeat-containing protein</fullName>
    </recommendedName>
</protein>
<evidence type="ECO:0000256" key="1">
    <source>
        <dbReference type="SAM" id="MobiDB-lite"/>
    </source>
</evidence>
<name>A0A1G8Z5Z3_9EURY</name>
<organism evidence="2 3">
    <name type="scientific">Halovenus aranensis</name>
    <dbReference type="NCBI Taxonomy" id="890420"/>
    <lineage>
        <taxon>Archaea</taxon>
        <taxon>Methanobacteriati</taxon>
        <taxon>Methanobacteriota</taxon>
        <taxon>Stenosarchaea group</taxon>
        <taxon>Halobacteria</taxon>
        <taxon>Halobacteriales</taxon>
        <taxon>Haloarculaceae</taxon>
        <taxon>Halovenus</taxon>
    </lineage>
</organism>
<dbReference type="InterPro" id="IPR004155">
    <property type="entry name" value="PBS_lyase_HEAT"/>
</dbReference>
<dbReference type="Proteomes" id="UP000198856">
    <property type="component" value="Unassembled WGS sequence"/>
</dbReference>
<accession>A0A1G8Z5Z3</accession>
<evidence type="ECO:0008006" key="4">
    <source>
        <dbReference type="Google" id="ProtNLM"/>
    </source>
</evidence>
<evidence type="ECO:0000313" key="3">
    <source>
        <dbReference type="Proteomes" id="UP000198856"/>
    </source>
</evidence>
<feature type="region of interest" description="Disordered" evidence="1">
    <location>
        <begin position="1"/>
        <end position="22"/>
    </location>
</feature>
<dbReference type="RefSeq" id="WP_092704544.1">
    <property type="nucleotide sequence ID" value="NZ_FNFC01000018.1"/>
</dbReference>
<evidence type="ECO:0000313" key="2">
    <source>
        <dbReference type="EMBL" id="SDK10502.1"/>
    </source>
</evidence>
<reference evidence="2 3" key="1">
    <citation type="submission" date="2016-10" db="EMBL/GenBank/DDBJ databases">
        <authorList>
            <person name="de Groot N.N."/>
        </authorList>
    </citation>
    <scope>NUCLEOTIDE SEQUENCE [LARGE SCALE GENOMIC DNA]</scope>
    <source>
        <strain evidence="2 3">IBRC-M10015</strain>
    </source>
</reference>
<dbReference type="OrthoDB" id="183538at2157"/>
<dbReference type="AlphaFoldDB" id="A0A1G8Z5Z3"/>
<dbReference type="Pfam" id="PF03130">
    <property type="entry name" value="HEAT_PBS"/>
    <property type="match status" value="1"/>
</dbReference>
<keyword evidence="3" id="KW-1185">Reference proteome</keyword>
<sequence length="86" mass="9403">MPSKRSLFQQSVAKSASRETRREAVSELRRIGAVDQLSTLTQTNGIAGPIRRAAVRKLKELGATEALETISESRAVDPAIREQAQL</sequence>